<evidence type="ECO:0000256" key="5">
    <source>
        <dbReference type="ARBA" id="ARBA00032011"/>
    </source>
</evidence>
<dbReference type="InterPro" id="IPR019404">
    <property type="entry name" value="Mediator_Med11"/>
</dbReference>
<evidence type="ECO:0000256" key="4">
    <source>
        <dbReference type="ARBA" id="ARBA00023242"/>
    </source>
</evidence>
<keyword evidence="6" id="KW-0010">Activator</keyword>
<comment type="subunit">
    <text evidence="6">Component of the Mediator complex.</text>
</comment>
<keyword evidence="6" id="KW-0805">Transcription regulation</keyword>
<evidence type="ECO:0000256" key="6">
    <source>
        <dbReference type="RuleBase" id="RU364147"/>
    </source>
</evidence>
<evidence type="ECO:0000256" key="3">
    <source>
        <dbReference type="ARBA" id="ARBA00019621"/>
    </source>
</evidence>
<evidence type="ECO:0000256" key="2">
    <source>
        <dbReference type="ARBA" id="ARBA00008186"/>
    </source>
</evidence>
<evidence type="ECO:0000256" key="1">
    <source>
        <dbReference type="ARBA" id="ARBA00004123"/>
    </source>
</evidence>
<sequence length="122" mass="13771">MANVENVSNRLKKLEDIERKITMAIQSAGFTLQELAKDKPVERTLDKHTNGFMQTLDEVETELATQISYLSQVATSQQHEGSSYASRRNAQLLNESIHHVSKQIDEMVDSCGKMENKTKMAT</sequence>
<dbReference type="Proteomes" id="UP001642483">
    <property type="component" value="Unassembled WGS sequence"/>
</dbReference>
<gene>
    <name evidence="6" type="primary">MED11</name>
    <name evidence="7" type="ORF">CVLEPA_LOCUS15007</name>
</gene>
<keyword evidence="8" id="KW-1185">Reference proteome</keyword>
<comment type="function">
    <text evidence="6">Component of the Mediator complex, a coactivator involved in the regulated transcription of nearly all RNA polymerase II-dependent genes. Mediator functions as a bridge to convey information from gene-specific regulatory proteins to the basal RNA polymerase II transcription machinery. Mediator is recruited to promoters by direct interactions with regulatory proteins and serves as a scaffold for the assembly of a functional pre-initiation complex with RNA polymerase II and the general transcription factors.</text>
</comment>
<keyword evidence="4 6" id="KW-0539">Nucleus</keyword>
<dbReference type="PANTHER" id="PTHR22890">
    <property type="entry name" value="MEDIATOR OF RNA POLYMERASE II TRANSCRIPTION SUBUNIT 11"/>
    <property type="match status" value="1"/>
</dbReference>
<dbReference type="Gene3D" id="1.10.287.3490">
    <property type="match status" value="1"/>
</dbReference>
<reference evidence="7 8" key="1">
    <citation type="submission" date="2024-02" db="EMBL/GenBank/DDBJ databases">
        <authorList>
            <person name="Daric V."/>
            <person name="Darras S."/>
        </authorList>
    </citation>
    <scope>NUCLEOTIDE SEQUENCE [LARGE SCALE GENOMIC DNA]</scope>
</reference>
<accession>A0ABP0G1H5</accession>
<evidence type="ECO:0000313" key="7">
    <source>
        <dbReference type="EMBL" id="CAK8684000.1"/>
    </source>
</evidence>
<comment type="caution">
    <text evidence="7">The sequence shown here is derived from an EMBL/GenBank/DDBJ whole genome shotgun (WGS) entry which is preliminary data.</text>
</comment>
<name>A0ABP0G1H5_CLALP</name>
<proteinExistence type="inferred from homology"/>
<comment type="subcellular location">
    <subcellularLocation>
        <location evidence="1 6">Nucleus</location>
    </subcellularLocation>
</comment>
<organism evidence="7 8">
    <name type="scientific">Clavelina lepadiformis</name>
    <name type="common">Light-bulb sea squirt</name>
    <name type="synonym">Ascidia lepadiformis</name>
    <dbReference type="NCBI Taxonomy" id="159417"/>
    <lineage>
        <taxon>Eukaryota</taxon>
        <taxon>Metazoa</taxon>
        <taxon>Chordata</taxon>
        <taxon>Tunicata</taxon>
        <taxon>Ascidiacea</taxon>
        <taxon>Aplousobranchia</taxon>
        <taxon>Clavelinidae</taxon>
        <taxon>Clavelina</taxon>
    </lineage>
</organism>
<protein>
    <recommendedName>
        <fullName evidence="3 6">Mediator of RNA polymerase II transcription subunit 11</fullName>
    </recommendedName>
    <alternativeName>
        <fullName evidence="5 6">Mediator complex subunit 11</fullName>
    </alternativeName>
</protein>
<evidence type="ECO:0000313" key="8">
    <source>
        <dbReference type="Proteomes" id="UP001642483"/>
    </source>
</evidence>
<comment type="similarity">
    <text evidence="2 6">Belongs to the Mediator complex subunit 11 family.</text>
</comment>
<dbReference type="Pfam" id="PF10280">
    <property type="entry name" value="Med11"/>
    <property type="match status" value="1"/>
</dbReference>
<keyword evidence="6" id="KW-0804">Transcription</keyword>
<dbReference type="EMBL" id="CAWYQH010000097">
    <property type="protein sequence ID" value="CAK8684000.1"/>
    <property type="molecule type" value="Genomic_DNA"/>
</dbReference>